<sequence>MQTRDHDLGLPNGQAPCRALAPTPRPVTMPADISPPGTRQRCRNLLAGLLLLACLPVFAIGQPNTRIDPRIVQAAFLRNFAHYVTWPDNAFADERSPWRICVLGNDPFGNALESTLAGRTEQGRPFAIFRAKRLEDLQRCQIVYVAHEATANRRATLAALKDKPVLTVSSAPDFLQEGGIIRFQITDYVEMSVNLDQARAASLTIPTKMLEVSTGVVENGVVRKVR</sequence>
<evidence type="ECO:0000313" key="1">
    <source>
        <dbReference type="EMBL" id="MBT0960762.1"/>
    </source>
</evidence>
<dbReference type="InterPro" id="IPR025293">
    <property type="entry name" value="YfiR/HmsC-like"/>
</dbReference>
<reference evidence="2" key="1">
    <citation type="journal article" date="2022" name="ISME J.">
        <title>Genetic and phylogenetic analysis of dissimilatory iodate-reducing bacteria identifies potential niches across the world's oceans.</title>
        <authorList>
            <person name="Reyes-Umana V."/>
            <person name="Henning Z."/>
            <person name="Lee K."/>
            <person name="Barnum T.P."/>
            <person name="Coates J.D."/>
        </authorList>
    </citation>
    <scope>NUCLEOTIDE SEQUENCE [LARGE SCALE GENOMIC DNA]</scope>
    <source>
        <strain evidence="2">IR12</strain>
    </source>
</reference>
<dbReference type="RefSeq" id="WP_214360517.1">
    <property type="nucleotide sequence ID" value="NZ_JAEKFT010000005.1"/>
</dbReference>
<accession>A0A944D8U6</accession>
<dbReference type="Proteomes" id="UP000694660">
    <property type="component" value="Unassembled WGS sequence"/>
</dbReference>
<dbReference type="Pfam" id="PF13689">
    <property type="entry name" value="DUF4154"/>
    <property type="match status" value="1"/>
</dbReference>
<proteinExistence type="predicted"/>
<keyword evidence="2" id="KW-1185">Reference proteome</keyword>
<evidence type="ECO:0000313" key="2">
    <source>
        <dbReference type="Proteomes" id="UP000694660"/>
    </source>
</evidence>
<dbReference type="EMBL" id="JAEKFT010000005">
    <property type="protein sequence ID" value="MBT0960762.1"/>
    <property type="molecule type" value="Genomic_DNA"/>
</dbReference>
<gene>
    <name evidence="1" type="ORF">I8J34_06185</name>
</gene>
<comment type="caution">
    <text evidence="1">The sequence shown here is derived from an EMBL/GenBank/DDBJ whole genome shotgun (WGS) entry which is preliminary data.</text>
</comment>
<organism evidence="1 2">
    <name type="scientific">Denitromonas iodatirespirans</name>
    <dbReference type="NCBI Taxonomy" id="2795389"/>
    <lineage>
        <taxon>Bacteria</taxon>
        <taxon>Pseudomonadati</taxon>
        <taxon>Pseudomonadota</taxon>
        <taxon>Betaproteobacteria</taxon>
        <taxon>Rhodocyclales</taxon>
        <taxon>Zoogloeaceae</taxon>
        <taxon>Denitromonas</taxon>
    </lineage>
</organism>
<protein>
    <submittedName>
        <fullName evidence="1">YfiR family protein</fullName>
    </submittedName>
</protein>
<dbReference type="AlphaFoldDB" id="A0A944D8U6"/>
<name>A0A944D8U6_DENI1</name>